<dbReference type="GO" id="GO:0016020">
    <property type="term" value="C:membrane"/>
    <property type="evidence" value="ECO:0007669"/>
    <property type="project" value="UniProtKB-SubCell"/>
</dbReference>
<dbReference type="Pfam" id="PF07963">
    <property type="entry name" value="N_methyl"/>
    <property type="match status" value="1"/>
</dbReference>
<keyword evidence="5 6" id="KW-0472">Membrane</keyword>
<accession>A0A955LKA9</accession>
<dbReference type="NCBIfam" id="TIGR02532">
    <property type="entry name" value="IV_pilin_GFxxxE"/>
    <property type="match status" value="1"/>
</dbReference>
<dbReference type="EMBL" id="JAGQKZ010000007">
    <property type="protein sequence ID" value="MCA9391852.1"/>
    <property type="molecule type" value="Genomic_DNA"/>
</dbReference>
<dbReference type="GO" id="GO:0015628">
    <property type="term" value="P:protein secretion by the type II secretion system"/>
    <property type="evidence" value="ECO:0007669"/>
    <property type="project" value="InterPro"/>
</dbReference>
<sequence length="144" mass="14492">MFNKKGFTLIELLVVIAVLGILASVVLVAINPAERIKEAQDSGVRSDVSQVATAIESCYTGTATGSGGDYDNCDDSTELTNGGYLKLFPSGVSIDSSGANAVVYGTLAAASAASCGTGETPYYVYSSATGASSVQCLTAAPTAT</sequence>
<reference evidence="7" key="1">
    <citation type="submission" date="2020-04" db="EMBL/GenBank/DDBJ databases">
        <authorList>
            <person name="Zhang T."/>
        </authorList>
    </citation>
    <scope>NUCLEOTIDE SEQUENCE</scope>
    <source>
        <strain evidence="7">HKST-UBA03</strain>
    </source>
</reference>
<dbReference type="InterPro" id="IPR002416">
    <property type="entry name" value="T2SS_protein-GspH"/>
</dbReference>
<organism evidence="7 8">
    <name type="scientific">candidate division WWE3 bacterium</name>
    <dbReference type="NCBI Taxonomy" id="2053526"/>
    <lineage>
        <taxon>Bacteria</taxon>
        <taxon>Katanobacteria</taxon>
    </lineage>
</organism>
<evidence type="ECO:0000256" key="2">
    <source>
        <dbReference type="ARBA" id="ARBA00022481"/>
    </source>
</evidence>
<reference evidence="7" key="2">
    <citation type="journal article" date="2021" name="Microbiome">
        <title>Successional dynamics and alternative stable states in a saline activated sludge microbial community over 9 years.</title>
        <authorList>
            <person name="Wang Y."/>
            <person name="Ye J."/>
            <person name="Ju F."/>
            <person name="Liu L."/>
            <person name="Boyd J.A."/>
            <person name="Deng Y."/>
            <person name="Parks D.H."/>
            <person name="Jiang X."/>
            <person name="Yin X."/>
            <person name="Woodcroft B.J."/>
            <person name="Tyson G.W."/>
            <person name="Hugenholtz P."/>
            <person name="Polz M.F."/>
            <person name="Zhang T."/>
        </authorList>
    </citation>
    <scope>NUCLEOTIDE SEQUENCE</scope>
    <source>
        <strain evidence="7">HKST-UBA03</strain>
    </source>
</reference>
<evidence type="ECO:0000256" key="3">
    <source>
        <dbReference type="ARBA" id="ARBA00022692"/>
    </source>
</evidence>
<keyword evidence="2" id="KW-0488">Methylation</keyword>
<dbReference type="Gene3D" id="3.30.700.10">
    <property type="entry name" value="Glycoprotein, Type 4 Pilin"/>
    <property type="match status" value="1"/>
</dbReference>
<evidence type="ECO:0000313" key="8">
    <source>
        <dbReference type="Proteomes" id="UP000751518"/>
    </source>
</evidence>
<protein>
    <submittedName>
        <fullName evidence="7">Type II secretion system protein</fullName>
    </submittedName>
</protein>
<name>A0A955LKA9_UNCKA</name>
<keyword evidence="3 6" id="KW-0812">Transmembrane</keyword>
<comment type="caution">
    <text evidence="7">The sequence shown here is derived from an EMBL/GenBank/DDBJ whole genome shotgun (WGS) entry which is preliminary data.</text>
</comment>
<dbReference type="AlphaFoldDB" id="A0A955LKA9"/>
<dbReference type="SUPFAM" id="SSF54523">
    <property type="entry name" value="Pili subunits"/>
    <property type="match status" value="1"/>
</dbReference>
<dbReference type="PROSITE" id="PS00409">
    <property type="entry name" value="PROKAR_NTER_METHYL"/>
    <property type="match status" value="1"/>
</dbReference>
<evidence type="ECO:0000256" key="5">
    <source>
        <dbReference type="ARBA" id="ARBA00023136"/>
    </source>
</evidence>
<evidence type="ECO:0000256" key="4">
    <source>
        <dbReference type="ARBA" id="ARBA00022989"/>
    </source>
</evidence>
<dbReference type="Proteomes" id="UP000751518">
    <property type="component" value="Unassembled WGS sequence"/>
</dbReference>
<proteinExistence type="predicted"/>
<dbReference type="InterPro" id="IPR045584">
    <property type="entry name" value="Pilin-like"/>
</dbReference>
<dbReference type="InterPro" id="IPR012902">
    <property type="entry name" value="N_methyl_site"/>
</dbReference>
<evidence type="ECO:0000313" key="7">
    <source>
        <dbReference type="EMBL" id="MCA9391852.1"/>
    </source>
</evidence>
<keyword evidence="4 6" id="KW-1133">Transmembrane helix</keyword>
<evidence type="ECO:0000256" key="6">
    <source>
        <dbReference type="SAM" id="Phobius"/>
    </source>
</evidence>
<dbReference type="GO" id="GO:0015627">
    <property type="term" value="C:type II protein secretion system complex"/>
    <property type="evidence" value="ECO:0007669"/>
    <property type="project" value="InterPro"/>
</dbReference>
<evidence type="ECO:0000256" key="1">
    <source>
        <dbReference type="ARBA" id="ARBA00004167"/>
    </source>
</evidence>
<comment type="subcellular location">
    <subcellularLocation>
        <location evidence="1">Membrane</location>
        <topology evidence="1">Single-pass membrane protein</topology>
    </subcellularLocation>
</comment>
<feature type="transmembrane region" description="Helical" evidence="6">
    <location>
        <begin position="6"/>
        <end position="30"/>
    </location>
</feature>
<gene>
    <name evidence="7" type="ORF">KC614_01440</name>
</gene>
<dbReference type="PRINTS" id="PR00885">
    <property type="entry name" value="BCTERIALGSPH"/>
</dbReference>